<evidence type="ECO:0008006" key="5">
    <source>
        <dbReference type="Google" id="ProtNLM"/>
    </source>
</evidence>
<dbReference type="EMBL" id="PXYI01000008">
    <property type="protein sequence ID" value="PSJ37584.1"/>
    <property type="molecule type" value="Genomic_DNA"/>
</dbReference>
<dbReference type="SUPFAM" id="SSF51197">
    <property type="entry name" value="Clavaminate synthase-like"/>
    <property type="match status" value="1"/>
</dbReference>
<protein>
    <recommendedName>
        <fullName evidence="5">Phytanoyl-CoA dioxygenase</fullName>
    </recommendedName>
</protein>
<comment type="caution">
    <text evidence="3">The sequence shown here is derived from an EMBL/GenBank/DDBJ whole genome shotgun (WGS) entry which is preliminary data.</text>
</comment>
<dbReference type="GO" id="GO:0016706">
    <property type="term" value="F:2-oxoglutarate-dependent dioxygenase activity"/>
    <property type="evidence" value="ECO:0007669"/>
    <property type="project" value="UniProtKB-ARBA"/>
</dbReference>
<evidence type="ECO:0000256" key="1">
    <source>
        <dbReference type="ARBA" id="ARBA00001954"/>
    </source>
</evidence>
<dbReference type="Pfam" id="PF05721">
    <property type="entry name" value="PhyH"/>
    <property type="match status" value="1"/>
</dbReference>
<comment type="cofactor">
    <cofactor evidence="1">
        <name>Fe(2+)</name>
        <dbReference type="ChEBI" id="CHEBI:29033"/>
    </cofactor>
</comment>
<organism evidence="3 4">
    <name type="scientific">Allosphingosinicella deserti</name>
    <dbReference type="NCBI Taxonomy" id="2116704"/>
    <lineage>
        <taxon>Bacteria</taxon>
        <taxon>Pseudomonadati</taxon>
        <taxon>Pseudomonadota</taxon>
        <taxon>Alphaproteobacteria</taxon>
        <taxon>Sphingomonadales</taxon>
        <taxon>Sphingomonadaceae</taxon>
        <taxon>Allosphingosinicella</taxon>
    </lineage>
</organism>
<proteinExistence type="predicted"/>
<gene>
    <name evidence="3" type="ORF">C7I55_21125</name>
</gene>
<evidence type="ECO:0000256" key="2">
    <source>
        <dbReference type="SAM" id="MobiDB-lite"/>
    </source>
</evidence>
<dbReference type="PANTHER" id="PTHR20883">
    <property type="entry name" value="PHYTANOYL-COA DIOXYGENASE DOMAIN CONTAINING 1"/>
    <property type="match status" value="1"/>
</dbReference>
<name>A0A2P7QHW7_9SPHN</name>
<dbReference type="AlphaFoldDB" id="A0A2P7QHW7"/>
<evidence type="ECO:0000313" key="4">
    <source>
        <dbReference type="Proteomes" id="UP000241167"/>
    </source>
</evidence>
<dbReference type="Proteomes" id="UP000241167">
    <property type="component" value="Unassembled WGS sequence"/>
</dbReference>
<feature type="compositionally biased region" description="Gly residues" evidence="2">
    <location>
        <begin position="290"/>
        <end position="305"/>
    </location>
</feature>
<dbReference type="GO" id="GO:0005506">
    <property type="term" value="F:iron ion binding"/>
    <property type="evidence" value="ECO:0007669"/>
    <property type="project" value="UniProtKB-ARBA"/>
</dbReference>
<evidence type="ECO:0000313" key="3">
    <source>
        <dbReference type="EMBL" id="PSJ37584.1"/>
    </source>
</evidence>
<dbReference type="InterPro" id="IPR008775">
    <property type="entry name" value="Phytyl_CoA_dOase-like"/>
</dbReference>
<dbReference type="PANTHER" id="PTHR20883:SF48">
    <property type="entry name" value="ECTOINE DIOXYGENASE"/>
    <property type="match status" value="1"/>
</dbReference>
<keyword evidence="4" id="KW-1185">Reference proteome</keyword>
<feature type="region of interest" description="Disordered" evidence="2">
    <location>
        <begin position="286"/>
        <end position="305"/>
    </location>
</feature>
<dbReference type="Gene3D" id="2.60.120.620">
    <property type="entry name" value="q2cbj1_9rhob like domain"/>
    <property type="match status" value="1"/>
</dbReference>
<sequence>MGLEVRDVAVPTFIDPDLEARFAAEGVVVLRLLDADEATALGRELLATLPRPLPVNGRSIFASTVDDDVERQQRLAAFAAAVLEPALAHHLTGGRTCETGIVAKPAGGGVLPFHHHPPFVDRPYDRAITCWCPLMDTSPQTGGLRIIPGSSHILPFIRVPGAHNYFGGFKEALDKYAVDLTVEAGEAILFETTMLHGSGPNHGPADRIAVTALLTSAESRNALILEKDEDWLEIFETGDDPAFADYVRTWTVPDHWRSIGLLPNRNRIIDEREFARLLARGARATFANDEGGGSEPGGTKAGQGS</sequence>
<accession>A0A2P7QHW7</accession>
<reference evidence="3 4" key="1">
    <citation type="submission" date="2018-03" db="EMBL/GenBank/DDBJ databases">
        <title>The draft genome of Sphingosinicella sp. GL-C-18.</title>
        <authorList>
            <person name="Liu L."/>
            <person name="Li L."/>
            <person name="Liang L."/>
            <person name="Zhang X."/>
            <person name="Wang T."/>
        </authorList>
    </citation>
    <scope>NUCLEOTIDE SEQUENCE [LARGE SCALE GENOMIC DNA]</scope>
    <source>
        <strain evidence="3 4">GL-C-18</strain>
    </source>
</reference>